<dbReference type="SUPFAM" id="SSF56091">
    <property type="entry name" value="DNA ligase/mRNA capping enzyme, catalytic domain"/>
    <property type="match status" value="1"/>
</dbReference>
<reference evidence="2 3" key="1">
    <citation type="journal article" date="2014" name="Genome Announc.">
        <title>Draft Genome Sequence of Paenibacillus pini JCM 16418T, Isolated from the Rhizosphere of Pine Tree.</title>
        <authorList>
            <person name="Yuki M."/>
            <person name="Oshima K."/>
            <person name="Suda W."/>
            <person name="Oshida Y."/>
            <person name="Kitamura K."/>
            <person name="Iida Y."/>
            <person name="Hattori M."/>
            <person name="Ohkuma M."/>
        </authorList>
    </citation>
    <scope>NUCLEOTIDE SEQUENCE [LARGE SCALE GENOMIC DNA]</scope>
    <source>
        <strain evidence="2 3">JCM 16418</strain>
    </source>
</reference>
<dbReference type="OrthoDB" id="2399485at2"/>
<evidence type="ECO:0000313" key="3">
    <source>
        <dbReference type="Proteomes" id="UP000019364"/>
    </source>
</evidence>
<feature type="domain" description="RNA ligase" evidence="1">
    <location>
        <begin position="25"/>
        <end position="105"/>
    </location>
</feature>
<gene>
    <name evidence="2" type="ORF">JCM16418_4923</name>
</gene>
<dbReference type="STRING" id="1236976.JCM16418_4923"/>
<name>W7Z8F9_9BACL</name>
<evidence type="ECO:0000313" key="2">
    <source>
        <dbReference type="EMBL" id="GAF10704.1"/>
    </source>
</evidence>
<protein>
    <submittedName>
        <fullName evidence="2">Phage protein</fullName>
    </submittedName>
</protein>
<keyword evidence="3" id="KW-1185">Reference proteome</keyword>
<dbReference type="eggNOG" id="ENOG5032X5B">
    <property type="taxonomic scope" value="Bacteria"/>
</dbReference>
<dbReference type="EMBL" id="BAVZ01000033">
    <property type="protein sequence ID" value="GAF10704.1"/>
    <property type="molecule type" value="Genomic_DNA"/>
</dbReference>
<dbReference type="AlphaFoldDB" id="W7Z8F9"/>
<dbReference type="InterPro" id="IPR021122">
    <property type="entry name" value="RNA_ligase_dom_REL/Rnl2"/>
</dbReference>
<accession>W7Z8F9</accession>
<evidence type="ECO:0000259" key="1">
    <source>
        <dbReference type="Pfam" id="PF09414"/>
    </source>
</evidence>
<proteinExistence type="predicted"/>
<comment type="caution">
    <text evidence="2">The sequence shown here is derived from an EMBL/GenBank/DDBJ whole genome shotgun (WGS) entry which is preliminary data.</text>
</comment>
<dbReference type="Proteomes" id="UP000019364">
    <property type="component" value="Unassembled WGS sequence"/>
</dbReference>
<dbReference type="Gene3D" id="3.30.470.30">
    <property type="entry name" value="DNA ligase/mRNA capping enzyme"/>
    <property type="match status" value="1"/>
</dbReference>
<dbReference type="Pfam" id="PF09414">
    <property type="entry name" value="RNA_ligase"/>
    <property type="match status" value="1"/>
</dbReference>
<organism evidence="2 3">
    <name type="scientific">Paenibacillus pini JCM 16418</name>
    <dbReference type="NCBI Taxonomy" id="1236976"/>
    <lineage>
        <taxon>Bacteria</taxon>
        <taxon>Bacillati</taxon>
        <taxon>Bacillota</taxon>
        <taxon>Bacilli</taxon>
        <taxon>Bacillales</taxon>
        <taxon>Paenibacillaceae</taxon>
        <taxon>Paenibacillus</taxon>
    </lineage>
</organism>
<sequence>MIVSLQDLIEACTYSEIKSKKEEFYQEKLDGANASFKRVGDEIISFSRKTQLSIENNLRGFYEWTQTLDVSKLLEGVIYFGEWLVKHKLDYGENMNQFYLFDIYNEFV</sequence>